<dbReference type="AlphaFoldDB" id="A0A7W8Z9P7"/>
<accession>A0A7W8Z9P7</accession>
<sequence length="147" mass="16316">MDQPYVGYISSRGFTPGADGVAAISDLGVLPSVLKATRLLVLWEERYLRVGFGMPVEAFESGVVVLDARFRGHTLHWRPFTATPATAPGRALHLQWGTPARYENVELPGPVATLLGVWREFRDDDLTHTVIRLQEAGYEVNWAGRPD</sequence>
<dbReference type="EMBL" id="JACHBR010000002">
    <property type="protein sequence ID" value="MBB5630004.1"/>
    <property type="molecule type" value="Genomic_DNA"/>
</dbReference>
<protein>
    <submittedName>
        <fullName evidence="1">Uncharacterized protein</fullName>
    </submittedName>
</protein>
<name>A0A7W8Z9P7_9ACTN</name>
<gene>
    <name evidence="1" type="ORF">BJ981_005768</name>
</gene>
<organism evidence="1 2">
    <name type="scientific">Sphaerisporangium krabiense</name>
    <dbReference type="NCBI Taxonomy" id="763782"/>
    <lineage>
        <taxon>Bacteria</taxon>
        <taxon>Bacillati</taxon>
        <taxon>Actinomycetota</taxon>
        <taxon>Actinomycetes</taxon>
        <taxon>Streptosporangiales</taxon>
        <taxon>Streptosporangiaceae</taxon>
        <taxon>Sphaerisporangium</taxon>
    </lineage>
</organism>
<proteinExistence type="predicted"/>
<keyword evidence="2" id="KW-1185">Reference proteome</keyword>
<dbReference type="RefSeq" id="WP_184616530.1">
    <property type="nucleotide sequence ID" value="NZ_BOOS01000041.1"/>
</dbReference>
<dbReference type="Proteomes" id="UP000588112">
    <property type="component" value="Unassembled WGS sequence"/>
</dbReference>
<comment type="caution">
    <text evidence="1">The sequence shown here is derived from an EMBL/GenBank/DDBJ whole genome shotgun (WGS) entry which is preliminary data.</text>
</comment>
<evidence type="ECO:0000313" key="2">
    <source>
        <dbReference type="Proteomes" id="UP000588112"/>
    </source>
</evidence>
<reference evidence="1 2" key="1">
    <citation type="submission" date="2020-08" db="EMBL/GenBank/DDBJ databases">
        <title>Sequencing the genomes of 1000 actinobacteria strains.</title>
        <authorList>
            <person name="Klenk H.-P."/>
        </authorList>
    </citation>
    <scope>NUCLEOTIDE SEQUENCE [LARGE SCALE GENOMIC DNA]</scope>
    <source>
        <strain evidence="1 2">DSM 45790</strain>
    </source>
</reference>
<evidence type="ECO:0000313" key="1">
    <source>
        <dbReference type="EMBL" id="MBB5630004.1"/>
    </source>
</evidence>